<name>A0A2L0FBE6_SORCE</name>
<evidence type="ECO:0000256" key="5">
    <source>
        <dbReference type="ARBA" id="ARBA00022723"/>
    </source>
</evidence>
<evidence type="ECO:0000256" key="10">
    <source>
        <dbReference type="ARBA" id="ARBA00039005"/>
    </source>
</evidence>
<keyword evidence="9" id="KW-0486">Methionine biosynthesis</keyword>
<dbReference type="PANTHER" id="PTHR23418:SF0">
    <property type="entry name" value="ACIREDUCTONE DIOXYGENASE"/>
    <property type="match status" value="1"/>
</dbReference>
<evidence type="ECO:0000256" key="7">
    <source>
        <dbReference type="ARBA" id="ARBA00023002"/>
    </source>
</evidence>
<keyword evidence="3" id="KW-0533">Nickel</keyword>
<dbReference type="GO" id="GO:0046872">
    <property type="term" value="F:metal ion binding"/>
    <property type="evidence" value="ECO:0007669"/>
    <property type="project" value="UniProtKB-KW"/>
</dbReference>
<accession>A0A2L0FBE6</accession>
<sequence length="154" mass="17692">MRAIRMRADDEIECTEAELQAEGIRCGSFDPGAVEPAVQRVQAERGWKDQEDVRRDLSNPRDEADSAREADEHCHLADEVRLFLEGQGLYDIRCQNDEWVRIWVGAGDLVVVPARRYHRFVTGKGAALRYVQPHGGRHLLMQLYRVSDDRTRAF</sequence>
<evidence type="ECO:0000313" key="12">
    <source>
        <dbReference type="EMBL" id="AUX48910.1"/>
    </source>
</evidence>
<protein>
    <recommendedName>
        <fullName evidence="10">acireductone dioxygenase (Fe(2+)-requiring)</fullName>
        <ecNumber evidence="10">1.13.11.54</ecNumber>
    </recommendedName>
</protein>
<reference evidence="12 13" key="1">
    <citation type="submission" date="2015-09" db="EMBL/GenBank/DDBJ databases">
        <title>Sorangium comparison.</title>
        <authorList>
            <person name="Zaburannyi N."/>
            <person name="Bunk B."/>
            <person name="Overmann J."/>
            <person name="Mueller R."/>
        </authorList>
    </citation>
    <scope>NUCLEOTIDE SEQUENCE [LARGE SCALE GENOMIC DNA]</scope>
    <source>
        <strain evidence="12 13">So ce26</strain>
    </source>
</reference>
<keyword evidence="5" id="KW-0479">Metal-binding</keyword>
<organism evidence="12 13">
    <name type="scientific">Sorangium cellulosum</name>
    <name type="common">Polyangium cellulosum</name>
    <dbReference type="NCBI Taxonomy" id="56"/>
    <lineage>
        <taxon>Bacteria</taxon>
        <taxon>Pseudomonadati</taxon>
        <taxon>Myxococcota</taxon>
        <taxon>Polyangia</taxon>
        <taxon>Polyangiales</taxon>
        <taxon>Polyangiaceae</taxon>
        <taxon>Sorangium</taxon>
    </lineage>
</organism>
<dbReference type="Pfam" id="PF03079">
    <property type="entry name" value="ARD"/>
    <property type="match status" value="1"/>
</dbReference>
<dbReference type="InterPro" id="IPR011051">
    <property type="entry name" value="RmlC_Cupin_sf"/>
</dbReference>
<evidence type="ECO:0000256" key="11">
    <source>
        <dbReference type="SAM" id="MobiDB-lite"/>
    </source>
</evidence>
<keyword evidence="7" id="KW-0560">Oxidoreductase</keyword>
<evidence type="ECO:0000256" key="1">
    <source>
        <dbReference type="ARBA" id="ARBA00000428"/>
    </source>
</evidence>
<feature type="compositionally biased region" description="Basic and acidic residues" evidence="11">
    <location>
        <begin position="42"/>
        <end position="70"/>
    </location>
</feature>
<dbReference type="EMBL" id="CP012673">
    <property type="protein sequence ID" value="AUX48910.1"/>
    <property type="molecule type" value="Genomic_DNA"/>
</dbReference>
<proteinExistence type="predicted"/>
<dbReference type="PANTHER" id="PTHR23418">
    <property type="entry name" value="ACIREDUCTONE DIOXYGENASE"/>
    <property type="match status" value="1"/>
</dbReference>
<evidence type="ECO:0000256" key="4">
    <source>
        <dbReference type="ARBA" id="ARBA00022605"/>
    </source>
</evidence>
<dbReference type="GO" id="GO:0010309">
    <property type="term" value="F:acireductone dioxygenase [iron(II)-requiring] activity"/>
    <property type="evidence" value="ECO:0007669"/>
    <property type="project" value="UniProtKB-EC"/>
</dbReference>
<evidence type="ECO:0000256" key="6">
    <source>
        <dbReference type="ARBA" id="ARBA00022964"/>
    </source>
</evidence>
<dbReference type="Proteomes" id="UP000238348">
    <property type="component" value="Chromosome"/>
</dbReference>
<evidence type="ECO:0000256" key="9">
    <source>
        <dbReference type="ARBA" id="ARBA00023167"/>
    </source>
</evidence>
<dbReference type="EC" id="1.13.11.54" evidence="10"/>
<evidence type="ECO:0000256" key="3">
    <source>
        <dbReference type="ARBA" id="ARBA00022596"/>
    </source>
</evidence>
<feature type="region of interest" description="Disordered" evidence="11">
    <location>
        <begin position="40"/>
        <end position="70"/>
    </location>
</feature>
<dbReference type="InterPro" id="IPR004313">
    <property type="entry name" value="ARD"/>
</dbReference>
<dbReference type="GO" id="GO:0009086">
    <property type="term" value="P:methionine biosynthetic process"/>
    <property type="evidence" value="ECO:0007669"/>
    <property type="project" value="UniProtKB-KW"/>
</dbReference>
<evidence type="ECO:0000256" key="8">
    <source>
        <dbReference type="ARBA" id="ARBA00023004"/>
    </source>
</evidence>
<evidence type="ECO:0000313" key="13">
    <source>
        <dbReference type="Proteomes" id="UP000238348"/>
    </source>
</evidence>
<dbReference type="CDD" id="cd02232">
    <property type="entry name" value="cupin_ARD"/>
    <property type="match status" value="1"/>
</dbReference>
<dbReference type="Gene3D" id="2.60.120.10">
    <property type="entry name" value="Jelly Rolls"/>
    <property type="match status" value="1"/>
</dbReference>
<gene>
    <name evidence="12" type="ORF">SOCE26_104530</name>
</gene>
<dbReference type="InterPro" id="IPR014710">
    <property type="entry name" value="RmlC-like_jellyroll"/>
</dbReference>
<comment type="catalytic activity">
    <reaction evidence="1">
        <text>1,2-dihydroxy-5-(methylsulfanyl)pent-1-en-3-one + O2 = 4-methylsulfanyl-2-oxobutanoate + formate + 2 H(+)</text>
        <dbReference type="Rhea" id="RHEA:24504"/>
        <dbReference type="ChEBI" id="CHEBI:15378"/>
        <dbReference type="ChEBI" id="CHEBI:15379"/>
        <dbReference type="ChEBI" id="CHEBI:15740"/>
        <dbReference type="ChEBI" id="CHEBI:16723"/>
        <dbReference type="ChEBI" id="CHEBI:49252"/>
        <dbReference type="EC" id="1.13.11.54"/>
    </reaction>
</comment>
<comment type="cofactor">
    <cofactor evidence="2">
        <name>Fe(2+)</name>
        <dbReference type="ChEBI" id="CHEBI:29033"/>
    </cofactor>
</comment>
<dbReference type="AlphaFoldDB" id="A0A2L0FBE6"/>
<keyword evidence="6" id="KW-0223">Dioxygenase</keyword>
<keyword evidence="4" id="KW-0028">Amino-acid biosynthesis</keyword>
<dbReference type="SUPFAM" id="SSF51182">
    <property type="entry name" value="RmlC-like cupins"/>
    <property type="match status" value="1"/>
</dbReference>
<keyword evidence="8" id="KW-0408">Iron</keyword>
<evidence type="ECO:0000256" key="2">
    <source>
        <dbReference type="ARBA" id="ARBA00001954"/>
    </source>
</evidence>